<dbReference type="EMBL" id="KN834787">
    <property type="protein sequence ID" value="KIK58112.1"/>
    <property type="molecule type" value="Genomic_DNA"/>
</dbReference>
<dbReference type="AlphaFoldDB" id="A0A0D0CII4"/>
<reference evidence="2 3" key="1">
    <citation type="submission" date="2014-04" db="EMBL/GenBank/DDBJ databases">
        <title>Evolutionary Origins and Diversification of the Mycorrhizal Mutualists.</title>
        <authorList>
            <consortium name="DOE Joint Genome Institute"/>
            <consortium name="Mycorrhizal Genomics Consortium"/>
            <person name="Kohler A."/>
            <person name="Kuo A."/>
            <person name="Nagy L.G."/>
            <person name="Floudas D."/>
            <person name="Copeland A."/>
            <person name="Barry K.W."/>
            <person name="Cichocki N."/>
            <person name="Veneault-Fourrey C."/>
            <person name="LaButti K."/>
            <person name="Lindquist E.A."/>
            <person name="Lipzen A."/>
            <person name="Lundell T."/>
            <person name="Morin E."/>
            <person name="Murat C."/>
            <person name="Riley R."/>
            <person name="Ohm R."/>
            <person name="Sun H."/>
            <person name="Tunlid A."/>
            <person name="Henrissat B."/>
            <person name="Grigoriev I.V."/>
            <person name="Hibbett D.S."/>
            <person name="Martin F."/>
        </authorList>
    </citation>
    <scope>NUCLEOTIDE SEQUENCE [LARGE SCALE GENOMIC DNA]</scope>
    <source>
        <strain evidence="2 3">FD-317 M1</strain>
    </source>
</reference>
<name>A0A0D0CII4_9AGAR</name>
<evidence type="ECO:0000256" key="1">
    <source>
        <dbReference type="SAM" id="MobiDB-lite"/>
    </source>
</evidence>
<dbReference type="HOGENOM" id="CLU_903307_0_0_1"/>
<evidence type="ECO:0000313" key="2">
    <source>
        <dbReference type="EMBL" id="KIK58112.1"/>
    </source>
</evidence>
<feature type="compositionally biased region" description="Pro residues" evidence="1">
    <location>
        <begin position="60"/>
        <end position="78"/>
    </location>
</feature>
<keyword evidence="3" id="KW-1185">Reference proteome</keyword>
<gene>
    <name evidence="2" type="ORF">GYMLUDRAFT_246480</name>
</gene>
<sequence>MKIVLCDFTRGVRVEALNLKSRHRGGPGGTPPHGFRVPPGGPGGSGFPLPRPGNFYPNTFYPPPPPHFDTPHTSPPLPSASINPSSASFGLDESFHSGTYMVPLFPGETRIQLDLTRLMSSCNTSPPSRVEKSFGKKIHEHQLSRRSYSGRSGGRWSGIAWAMLIHLIVKRLSNRLEMVHYMLDATETGGMGVGSVYAPFDQTTSAVAASPPYQICSTWTTYTNYIVTTTILLYSRLTASEKLILGGVKEMTMEICWAVDGMWAEGFFGRTRYELREPPSTIADDNDDSDDKEDGTEIDVLLDLWSKL</sequence>
<dbReference type="OrthoDB" id="10261782at2759"/>
<dbReference type="Proteomes" id="UP000053593">
    <property type="component" value="Unassembled WGS sequence"/>
</dbReference>
<accession>A0A0D0CII4</accession>
<feature type="region of interest" description="Disordered" evidence="1">
    <location>
        <begin position="20"/>
        <end position="84"/>
    </location>
</feature>
<organism evidence="2 3">
    <name type="scientific">Collybiopsis luxurians FD-317 M1</name>
    <dbReference type="NCBI Taxonomy" id="944289"/>
    <lineage>
        <taxon>Eukaryota</taxon>
        <taxon>Fungi</taxon>
        <taxon>Dikarya</taxon>
        <taxon>Basidiomycota</taxon>
        <taxon>Agaricomycotina</taxon>
        <taxon>Agaricomycetes</taxon>
        <taxon>Agaricomycetidae</taxon>
        <taxon>Agaricales</taxon>
        <taxon>Marasmiineae</taxon>
        <taxon>Omphalotaceae</taxon>
        <taxon>Collybiopsis</taxon>
        <taxon>Collybiopsis luxurians</taxon>
    </lineage>
</organism>
<evidence type="ECO:0000313" key="3">
    <source>
        <dbReference type="Proteomes" id="UP000053593"/>
    </source>
</evidence>
<proteinExistence type="predicted"/>
<protein>
    <submittedName>
        <fullName evidence="2">Uncharacterized protein</fullName>
    </submittedName>
</protein>